<dbReference type="InterPro" id="IPR007497">
    <property type="entry name" value="SIMPL/DUF541"/>
</dbReference>
<organism evidence="1 2">
    <name type="scientific">Acidimicrobiia bacterium BACL6 MAG-120924-bin43</name>
    <dbReference type="NCBI Taxonomy" id="1655583"/>
    <lineage>
        <taxon>Bacteria</taxon>
        <taxon>Bacillati</taxon>
        <taxon>Actinomycetota</taxon>
        <taxon>Acidimicrobiia</taxon>
        <taxon>acIV cluster</taxon>
    </lineage>
</organism>
<gene>
    <name evidence="1" type="ORF">ABR75_02560</name>
</gene>
<dbReference type="Gene3D" id="3.30.110.170">
    <property type="entry name" value="Protein of unknown function (DUF541), domain 1"/>
    <property type="match status" value="1"/>
</dbReference>
<evidence type="ECO:0000313" key="1">
    <source>
        <dbReference type="EMBL" id="KRO47347.1"/>
    </source>
</evidence>
<dbReference type="Pfam" id="PF04402">
    <property type="entry name" value="SIMPL"/>
    <property type="match status" value="1"/>
</dbReference>
<dbReference type="PANTHER" id="PTHR34387:SF1">
    <property type="entry name" value="PERIPLASMIC IMMUNOGENIC PROTEIN"/>
    <property type="match status" value="1"/>
</dbReference>
<dbReference type="AlphaFoldDB" id="A0A0R2QH05"/>
<protein>
    <recommendedName>
        <fullName evidence="3">DUF541 domain-containing protein</fullName>
    </recommendedName>
</protein>
<comment type="caution">
    <text evidence="1">The sequence shown here is derived from an EMBL/GenBank/DDBJ whole genome shotgun (WGS) entry which is preliminary data.</text>
</comment>
<evidence type="ECO:0008006" key="3">
    <source>
        <dbReference type="Google" id="ProtNLM"/>
    </source>
</evidence>
<proteinExistence type="predicted"/>
<dbReference type="EMBL" id="LIBJ01000168">
    <property type="protein sequence ID" value="KRO47347.1"/>
    <property type="molecule type" value="Genomic_DNA"/>
</dbReference>
<reference evidence="1 2" key="1">
    <citation type="submission" date="2015-10" db="EMBL/GenBank/DDBJ databases">
        <title>Metagenome-Assembled Genomes uncover a global brackish microbiome.</title>
        <authorList>
            <person name="Hugerth L.W."/>
            <person name="Larsson J."/>
            <person name="Alneberg J."/>
            <person name="Lindh M.V."/>
            <person name="Legrand C."/>
            <person name="Pinhassi J."/>
            <person name="Andersson A.F."/>
        </authorList>
    </citation>
    <scope>NUCLEOTIDE SEQUENCE [LARGE SCALE GENOMIC DNA]</scope>
    <source>
        <strain evidence="1">BACL6 MAG-120924-bin43</strain>
    </source>
</reference>
<name>A0A0R2QH05_9ACTN</name>
<dbReference type="Proteomes" id="UP000051017">
    <property type="component" value="Unassembled WGS sequence"/>
</dbReference>
<dbReference type="GO" id="GO:0006974">
    <property type="term" value="P:DNA damage response"/>
    <property type="evidence" value="ECO:0007669"/>
    <property type="project" value="TreeGrafter"/>
</dbReference>
<dbReference type="Gene3D" id="3.30.70.2970">
    <property type="entry name" value="Protein of unknown function (DUF541), domain 2"/>
    <property type="match status" value="1"/>
</dbReference>
<sequence length="250" mass="25554">MKTLPKAIAVVGVVAIGVVALAGCGGRDRDDHAMVVQASTDSGVTVQATGTIKVVPDGVLFSFSVTALTDSTATAVSQTSEAAAQVRDALGAQGVAKDDIATQNATVYPEYNYLADGTTSLKGYRGQQVFVVTLRDATKAGEVVDAVVAAGGNALQISSVTPTLLDTDAAAGDAREKAVSIAKSKAKAYAKLLDVDLGDVVYVTEVAAPASFVPTMMADKAFGATESAPTQIDLGLQEVSVTIEVRWSLK</sequence>
<evidence type="ECO:0000313" key="2">
    <source>
        <dbReference type="Proteomes" id="UP000051017"/>
    </source>
</evidence>
<accession>A0A0R2QH05</accession>
<dbReference type="InterPro" id="IPR052022">
    <property type="entry name" value="26kDa_periplasmic_antigen"/>
</dbReference>
<dbReference type="PANTHER" id="PTHR34387">
    <property type="entry name" value="SLR1258 PROTEIN"/>
    <property type="match status" value="1"/>
</dbReference>
<dbReference type="PROSITE" id="PS51257">
    <property type="entry name" value="PROKAR_LIPOPROTEIN"/>
    <property type="match status" value="1"/>
</dbReference>